<organism evidence="2 3">
    <name type="scientific">Rhodococcus rhodochrous</name>
    <dbReference type="NCBI Taxonomy" id="1829"/>
    <lineage>
        <taxon>Bacteria</taxon>
        <taxon>Bacillati</taxon>
        <taxon>Actinomycetota</taxon>
        <taxon>Actinomycetes</taxon>
        <taxon>Mycobacteriales</taxon>
        <taxon>Nocardiaceae</taxon>
        <taxon>Rhodococcus</taxon>
    </lineage>
</organism>
<feature type="domain" description="ChsH2 C-terminal OB-fold" evidence="1">
    <location>
        <begin position="66"/>
        <end position="131"/>
    </location>
</feature>
<dbReference type="SUPFAM" id="SSF50249">
    <property type="entry name" value="Nucleic acid-binding proteins"/>
    <property type="match status" value="1"/>
</dbReference>
<dbReference type="RefSeq" id="WP_085470611.1">
    <property type="nucleotide sequence ID" value="NZ_CP083975.1"/>
</dbReference>
<protein>
    <submittedName>
        <fullName evidence="2">OB-fold domain-containing protein</fullName>
    </submittedName>
</protein>
<dbReference type="InterPro" id="IPR002878">
    <property type="entry name" value="ChsH2_C"/>
</dbReference>
<name>A0AA46X1D7_RHORH</name>
<dbReference type="AlphaFoldDB" id="A0AA46X1D7"/>
<dbReference type="Proteomes" id="UP001162740">
    <property type="component" value="Plasmid pGD02.2.1"/>
</dbReference>
<keyword evidence="2" id="KW-0614">Plasmid</keyword>
<gene>
    <name evidence="2" type="ORF">KUM34_025775</name>
</gene>
<dbReference type="InterPro" id="IPR012340">
    <property type="entry name" value="NA-bd_OB-fold"/>
</dbReference>
<sequence>MTAAQHAPDWLLDDGLAPDVNHDPLAPLYDGSARGELVLPFCGSCGRPLDLEQPVCDGCGSFECVWRAVEPAGTVHSATVMHRAEPGLVHADAPYPIIDVELTSGHRLIMTTLESTMLPPTIGAPVRIAFRILGGVAIPAAQPTAPSETEATS</sequence>
<evidence type="ECO:0000313" key="2">
    <source>
        <dbReference type="EMBL" id="UZF47837.1"/>
    </source>
</evidence>
<proteinExistence type="predicted"/>
<geneLocation type="plasmid" evidence="2 3">
    <name>pGD02.2.1</name>
</geneLocation>
<accession>A0AA46X1D7</accession>
<evidence type="ECO:0000313" key="3">
    <source>
        <dbReference type="Proteomes" id="UP001162740"/>
    </source>
</evidence>
<evidence type="ECO:0000259" key="1">
    <source>
        <dbReference type="Pfam" id="PF01796"/>
    </source>
</evidence>
<dbReference type="EMBL" id="CP083975">
    <property type="protein sequence ID" value="UZF47837.1"/>
    <property type="molecule type" value="Genomic_DNA"/>
</dbReference>
<reference evidence="2 3" key="1">
    <citation type="journal article" date="2021" name="Front. Microbiol.">
        <title>Bacterial Transformation of Aromatic Monomers in Softwood Black Liquor.</title>
        <authorList>
            <person name="Navas L.E."/>
            <person name="Dexter G."/>
            <person name="Liu J."/>
            <person name="Levy-Booth D."/>
            <person name="Cho M."/>
            <person name="Jang S.K."/>
            <person name="Mansfield S.D."/>
            <person name="Renneckar S."/>
            <person name="Mohn W.W."/>
            <person name="Eltis L.D."/>
        </authorList>
    </citation>
    <scope>NUCLEOTIDE SEQUENCE [LARGE SCALE GENOMIC DNA]</scope>
    <source>
        <strain evidence="2 3">GD02</strain>
    </source>
</reference>
<dbReference type="Pfam" id="PF01796">
    <property type="entry name" value="OB_ChsH2_C"/>
    <property type="match status" value="1"/>
</dbReference>